<evidence type="ECO:0000256" key="2">
    <source>
        <dbReference type="ARBA" id="ARBA00022741"/>
    </source>
</evidence>
<dbReference type="GO" id="GO:0006298">
    <property type="term" value="P:mismatch repair"/>
    <property type="evidence" value="ECO:0007669"/>
    <property type="project" value="InterPro"/>
</dbReference>
<dbReference type="Pfam" id="PF00488">
    <property type="entry name" value="MutS_V"/>
    <property type="match status" value="1"/>
</dbReference>
<keyword evidence="7" id="KW-1185">Reference proteome</keyword>
<dbReference type="PANTHER" id="PTHR11361:SF148">
    <property type="entry name" value="DNA MISMATCH REPAIR PROTEIN MSH6"/>
    <property type="match status" value="1"/>
</dbReference>
<gene>
    <name evidence="6" type="ORF">SVUK_LOCUS15802</name>
</gene>
<dbReference type="InterPro" id="IPR045076">
    <property type="entry name" value="MutS"/>
</dbReference>
<dbReference type="PROSITE" id="PS00486">
    <property type="entry name" value="DNA_MISMATCH_REPAIR_2"/>
    <property type="match status" value="1"/>
</dbReference>
<dbReference type="GO" id="GO:0030983">
    <property type="term" value="F:mismatched DNA binding"/>
    <property type="evidence" value="ECO:0007669"/>
    <property type="project" value="InterPro"/>
</dbReference>
<keyword evidence="2" id="KW-0547">Nucleotide-binding</keyword>
<sequence>MRLSPVDRIFTRIGANDRLICGQSTFFVELRETLVILRNATKHSLVLIDELGRGTSTFDGTAIASAVLSDISRRIRCRSFFSTHYHSLCRSASVNPNIALAHMVCLHQVSCK</sequence>
<proteinExistence type="inferred from homology"/>
<evidence type="ECO:0000313" key="6">
    <source>
        <dbReference type="EMBL" id="VDM80804.1"/>
    </source>
</evidence>
<dbReference type="InterPro" id="IPR027417">
    <property type="entry name" value="P-loop_NTPase"/>
</dbReference>
<evidence type="ECO:0000256" key="1">
    <source>
        <dbReference type="ARBA" id="ARBA00006271"/>
    </source>
</evidence>
<dbReference type="Proteomes" id="UP000270094">
    <property type="component" value="Unassembled WGS sequence"/>
</dbReference>
<evidence type="ECO:0000259" key="5">
    <source>
        <dbReference type="PROSITE" id="PS00486"/>
    </source>
</evidence>
<feature type="domain" description="DNA mismatch repair proteins mutS family" evidence="5">
    <location>
        <begin position="44"/>
        <end position="60"/>
    </location>
</feature>
<dbReference type="SMART" id="SM00534">
    <property type="entry name" value="MUTSac"/>
    <property type="match status" value="1"/>
</dbReference>
<organism evidence="6 7">
    <name type="scientific">Strongylus vulgaris</name>
    <name type="common">Blood worm</name>
    <dbReference type="NCBI Taxonomy" id="40348"/>
    <lineage>
        <taxon>Eukaryota</taxon>
        <taxon>Metazoa</taxon>
        <taxon>Ecdysozoa</taxon>
        <taxon>Nematoda</taxon>
        <taxon>Chromadorea</taxon>
        <taxon>Rhabditida</taxon>
        <taxon>Rhabditina</taxon>
        <taxon>Rhabditomorpha</taxon>
        <taxon>Strongyloidea</taxon>
        <taxon>Strongylidae</taxon>
        <taxon>Strongylus</taxon>
    </lineage>
</organism>
<dbReference type="SUPFAM" id="SSF52540">
    <property type="entry name" value="P-loop containing nucleoside triphosphate hydrolases"/>
    <property type="match status" value="1"/>
</dbReference>
<dbReference type="GO" id="GO:0140664">
    <property type="term" value="F:ATP-dependent DNA damage sensor activity"/>
    <property type="evidence" value="ECO:0007669"/>
    <property type="project" value="InterPro"/>
</dbReference>
<dbReference type="EMBL" id="UYYB01110121">
    <property type="protein sequence ID" value="VDM80804.1"/>
    <property type="molecule type" value="Genomic_DNA"/>
</dbReference>
<keyword evidence="4" id="KW-0238">DNA-binding</keyword>
<evidence type="ECO:0000256" key="4">
    <source>
        <dbReference type="ARBA" id="ARBA00023125"/>
    </source>
</evidence>
<comment type="similarity">
    <text evidence="1">Belongs to the DNA mismatch repair MutS family.</text>
</comment>
<dbReference type="PANTHER" id="PTHR11361">
    <property type="entry name" value="DNA MISMATCH REPAIR PROTEIN MUTS FAMILY MEMBER"/>
    <property type="match status" value="1"/>
</dbReference>
<reference evidence="6 7" key="1">
    <citation type="submission" date="2018-11" db="EMBL/GenBank/DDBJ databases">
        <authorList>
            <consortium name="Pathogen Informatics"/>
        </authorList>
    </citation>
    <scope>NUCLEOTIDE SEQUENCE [LARGE SCALE GENOMIC DNA]</scope>
</reference>
<dbReference type="AlphaFoldDB" id="A0A3P7JQ25"/>
<evidence type="ECO:0000313" key="7">
    <source>
        <dbReference type="Proteomes" id="UP000270094"/>
    </source>
</evidence>
<dbReference type="OrthoDB" id="10252754at2759"/>
<dbReference type="GO" id="GO:0032301">
    <property type="term" value="C:MutSalpha complex"/>
    <property type="evidence" value="ECO:0007669"/>
    <property type="project" value="TreeGrafter"/>
</dbReference>
<keyword evidence="3" id="KW-0067">ATP-binding</keyword>
<dbReference type="Gene3D" id="3.40.50.300">
    <property type="entry name" value="P-loop containing nucleotide triphosphate hydrolases"/>
    <property type="match status" value="1"/>
</dbReference>
<evidence type="ECO:0000256" key="3">
    <source>
        <dbReference type="ARBA" id="ARBA00022840"/>
    </source>
</evidence>
<dbReference type="GO" id="GO:0005524">
    <property type="term" value="F:ATP binding"/>
    <property type="evidence" value="ECO:0007669"/>
    <property type="project" value="UniProtKB-KW"/>
</dbReference>
<dbReference type="InterPro" id="IPR000432">
    <property type="entry name" value="DNA_mismatch_repair_MutS_C"/>
</dbReference>
<name>A0A3P7JQ25_STRVU</name>
<protein>
    <recommendedName>
        <fullName evidence="5">DNA mismatch repair proteins mutS family domain-containing protein</fullName>
    </recommendedName>
</protein>
<accession>A0A3P7JQ25</accession>